<dbReference type="AlphaFoldDB" id="A0AAD6FHR4"/>
<feature type="region of interest" description="Disordered" evidence="1">
    <location>
        <begin position="44"/>
        <end position="79"/>
    </location>
</feature>
<dbReference type="Proteomes" id="UP001219934">
    <property type="component" value="Unassembled WGS sequence"/>
</dbReference>
<protein>
    <submittedName>
        <fullName evidence="2">Uncharacterized protein</fullName>
    </submittedName>
</protein>
<keyword evidence="3" id="KW-1185">Reference proteome</keyword>
<sequence>MFGTGGKVTLKVHLRCNFGLLQRKFDILEMSLVKSLVVTVTPNKLRGNGTHQTLPPTGQSSLRAHLQDGPQGDKMRGGK</sequence>
<evidence type="ECO:0000313" key="3">
    <source>
        <dbReference type="Proteomes" id="UP001219934"/>
    </source>
</evidence>
<feature type="non-terminal residue" evidence="2">
    <location>
        <position position="79"/>
    </location>
</feature>
<evidence type="ECO:0000256" key="1">
    <source>
        <dbReference type="SAM" id="MobiDB-lite"/>
    </source>
</evidence>
<comment type="caution">
    <text evidence="2">The sequence shown here is derived from an EMBL/GenBank/DDBJ whole genome shotgun (WGS) entry which is preliminary data.</text>
</comment>
<dbReference type="EMBL" id="JAPTMU010000012">
    <property type="protein sequence ID" value="KAJ4934074.1"/>
    <property type="molecule type" value="Genomic_DNA"/>
</dbReference>
<accession>A0AAD6FHR4</accession>
<feature type="compositionally biased region" description="Polar residues" evidence="1">
    <location>
        <begin position="49"/>
        <end position="62"/>
    </location>
</feature>
<organism evidence="2 3">
    <name type="scientific">Pogonophryne albipinna</name>
    <dbReference type="NCBI Taxonomy" id="1090488"/>
    <lineage>
        <taxon>Eukaryota</taxon>
        <taxon>Metazoa</taxon>
        <taxon>Chordata</taxon>
        <taxon>Craniata</taxon>
        <taxon>Vertebrata</taxon>
        <taxon>Euteleostomi</taxon>
        <taxon>Actinopterygii</taxon>
        <taxon>Neopterygii</taxon>
        <taxon>Teleostei</taxon>
        <taxon>Neoteleostei</taxon>
        <taxon>Acanthomorphata</taxon>
        <taxon>Eupercaria</taxon>
        <taxon>Perciformes</taxon>
        <taxon>Notothenioidei</taxon>
        <taxon>Pogonophryne</taxon>
    </lineage>
</organism>
<name>A0AAD6FHR4_9TELE</name>
<reference evidence="2" key="1">
    <citation type="submission" date="2022-11" db="EMBL/GenBank/DDBJ databases">
        <title>Chromosome-level genome of Pogonophryne albipinna.</title>
        <authorList>
            <person name="Jo E."/>
        </authorList>
    </citation>
    <scope>NUCLEOTIDE SEQUENCE</scope>
    <source>
        <strain evidence="2">SGF0006</strain>
        <tissue evidence="2">Muscle</tissue>
    </source>
</reference>
<evidence type="ECO:0000313" key="2">
    <source>
        <dbReference type="EMBL" id="KAJ4934074.1"/>
    </source>
</evidence>
<proteinExistence type="predicted"/>
<gene>
    <name evidence="2" type="ORF">JOQ06_006881</name>
</gene>